<reference evidence="1" key="1">
    <citation type="thesis" date="2020" institute="ProQuest LLC" country="789 East Eisenhower Parkway, Ann Arbor, MI, USA">
        <title>Comparative Genomics and Chromosome Evolution.</title>
        <authorList>
            <person name="Mudd A.B."/>
        </authorList>
    </citation>
    <scope>NUCLEOTIDE SEQUENCE</scope>
    <source>
        <strain evidence="1">HN-11 Male</strain>
        <tissue evidence="1">Kidney and liver</tissue>
    </source>
</reference>
<dbReference type="EMBL" id="WNTK01000005">
    <property type="protein sequence ID" value="KAG9484269.1"/>
    <property type="molecule type" value="Genomic_DNA"/>
</dbReference>
<sequence>MRKNQKVNSKNCNPLFQGRTYQCGRSIFKEVPQQNGHRQLVSSKTPDSTKTICYSYTTADFHMRCCGMT</sequence>
<evidence type="ECO:0000313" key="1">
    <source>
        <dbReference type="EMBL" id="KAG9484269.1"/>
    </source>
</evidence>
<protein>
    <submittedName>
        <fullName evidence="1">Uncharacterized protein</fullName>
    </submittedName>
</protein>
<dbReference type="AlphaFoldDB" id="A0A8J6FAX8"/>
<dbReference type="Proteomes" id="UP000770717">
    <property type="component" value="Unassembled WGS sequence"/>
</dbReference>
<proteinExistence type="predicted"/>
<comment type="caution">
    <text evidence="1">The sequence shown here is derived from an EMBL/GenBank/DDBJ whole genome shotgun (WGS) entry which is preliminary data.</text>
</comment>
<accession>A0A8J6FAX8</accession>
<gene>
    <name evidence="1" type="ORF">GDO78_009925</name>
</gene>
<name>A0A8J6FAX8_ELECQ</name>
<keyword evidence="2" id="KW-1185">Reference proteome</keyword>
<evidence type="ECO:0000313" key="2">
    <source>
        <dbReference type="Proteomes" id="UP000770717"/>
    </source>
</evidence>
<organism evidence="1 2">
    <name type="scientific">Eleutherodactylus coqui</name>
    <name type="common">Puerto Rican coqui</name>
    <dbReference type="NCBI Taxonomy" id="57060"/>
    <lineage>
        <taxon>Eukaryota</taxon>
        <taxon>Metazoa</taxon>
        <taxon>Chordata</taxon>
        <taxon>Craniata</taxon>
        <taxon>Vertebrata</taxon>
        <taxon>Euteleostomi</taxon>
        <taxon>Amphibia</taxon>
        <taxon>Batrachia</taxon>
        <taxon>Anura</taxon>
        <taxon>Neobatrachia</taxon>
        <taxon>Hyloidea</taxon>
        <taxon>Eleutherodactylidae</taxon>
        <taxon>Eleutherodactylinae</taxon>
        <taxon>Eleutherodactylus</taxon>
        <taxon>Eleutherodactylus</taxon>
    </lineage>
</organism>